<protein>
    <recommendedName>
        <fullName evidence="5">DUF4124 domain-containing protein</fullName>
    </recommendedName>
</protein>
<keyword evidence="2" id="KW-0732">Signal</keyword>
<keyword evidence="4" id="KW-1185">Reference proteome</keyword>
<dbReference type="Proteomes" id="UP001501323">
    <property type="component" value="Unassembled WGS sequence"/>
</dbReference>
<feature type="compositionally biased region" description="Low complexity" evidence="1">
    <location>
        <begin position="63"/>
        <end position="85"/>
    </location>
</feature>
<dbReference type="EMBL" id="BAABJY010000001">
    <property type="protein sequence ID" value="GAA4855493.1"/>
    <property type="molecule type" value="Genomic_DNA"/>
</dbReference>
<feature type="chain" id="PRO_5045117540" description="DUF4124 domain-containing protein" evidence="2">
    <location>
        <begin position="22"/>
        <end position="213"/>
    </location>
</feature>
<feature type="signal peptide" evidence="2">
    <location>
        <begin position="1"/>
        <end position="21"/>
    </location>
</feature>
<name>A0ABP9DQL6_9GAMM</name>
<evidence type="ECO:0008006" key="5">
    <source>
        <dbReference type="Google" id="ProtNLM"/>
    </source>
</evidence>
<sequence length="213" mass="22786">MRPFRWTALLLAAAAISQAQAQVVIYRCTDASGALTVQNDEPCPKGTKQERSVVEPPPPLPAYVPSSSPQPAASITAAPEPAATEGRSEPSRPDTPPPAVLAAADRLPPPPIYQCNTWDNGSYLSEDPAPKPRCVRLQTTGLGGNPENGAGAACEMKYDQCQRVPDGAACDGWVKRQREIESGWRFARGEDKATLQEEFARVARILSDTTCGT</sequence>
<evidence type="ECO:0000256" key="1">
    <source>
        <dbReference type="SAM" id="MobiDB-lite"/>
    </source>
</evidence>
<evidence type="ECO:0000313" key="3">
    <source>
        <dbReference type="EMBL" id="GAA4855493.1"/>
    </source>
</evidence>
<feature type="region of interest" description="Disordered" evidence="1">
    <location>
        <begin position="38"/>
        <end position="106"/>
    </location>
</feature>
<evidence type="ECO:0000313" key="4">
    <source>
        <dbReference type="Proteomes" id="UP001501323"/>
    </source>
</evidence>
<comment type="caution">
    <text evidence="3">The sequence shown here is derived from an EMBL/GenBank/DDBJ whole genome shotgun (WGS) entry which is preliminary data.</text>
</comment>
<dbReference type="RefSeq" id="WP_345293813.1">
    <property type="nucleotide sequence ID" value="NZ_BAABJY010000001.1"/>
</dbReference>
<organism evidence="3 4">
    <name type="scientific">Luteimonas vadosa</name>
    <dbReference type="NCBI Taxonomy" id="1165507"/>
    <lineage>
        <taxon>Bacteria</taxon>
        <taxon>Pseudomonadati</taxon>
        <taxon>Pseudomonadota</taxon>
        <taxon>Gammaproteobacteria</taxon>
        <taxon>Lysobacterales</taxon>
        <taxon>Lysobacteraceae</taxon>
        <taxon>Luteimonas</taxon>
    </lineage>
</organism>
<gene>
    <name evidence="3" type="ORF">GCM10023332_03890</name>
</gene>
<proteinExistence type="predicted"/>
<reference evidence="4" key="1">
    <citation type="journal article" date="2019" name="Int. J. Syst. Evol. Microbiol.">
        <title>The Global Catalogue of Microorganisms (GCM) 10K type strain sequencing project: providing services to taxonomists for standard genome sequencing and annotation.</title>
        <authorList>
            <consortium name="The Broad Institute Genomics Platform"/>
            <consortium name="The Broad Institute Genome Sequencing Center for Infectious Disease"/>
            <person name="Wu L."/>
            <person name="Ma J."/>
        </authorList>
    </citation>
    <scope>NUCLEOTIDE SEQUENCE [LARGE SCALE GENOMIC DNA]</scope>
    <source>
        <strain evidence="4">JCM 18392</strain>
    </source>
</reference>
<accession>A0ABP9DQL6</accession>
<evidence type="ECO:0000256" key="2">
    <source>
        <dbReference type="SAM" id="SignalP"/>
    </source>
</evidence>